<accession>A0A9D1F372</accession>
<dbReference type="InterPro" id="IPR049874">
    <property type="entry name" value="ROK_cs"/>
</dbReference>
<evidence type="ECO:0000313" key="6">
    <source>
        <dbReference type="Proteomes" id="UP000823927"/>
    </source>
</evidence>
<dbReference type="Gene3D" id="3.30.420.40">
    <property type="match status" value="2"/>
</dbReference>
<dbReference type="InterPro" id="IPR043129">
    <property type="entry name" value="ATPase_NBD"/>
</dbReference>
<keyword evidence="3" id="KW-0859">Xylose metabolism</keyword>
<comment type="caution">
    <text evidence="5">The sequence shown here is derived from an EMBL/GenBank/DDBJ whole genome shotgun (WGS) entry which is preliminary data.</text>
</comment>
<proteinExistence type="inferred from homology"/>
<dbReference type="PANTHER" id="PTHR18964">
    <property type="entry name" value="ROK (REPRESSOR, ORF, KINASE) FAMILY"/>
    <property type="match status" value="1"/>
</dbReference>
<evidence type="ECO:0000256" key="1">
    <source>
        <dbReference type="ARBA" id="ARBA00002486"/>
    </source>
</evidence>
<evidence type="ECO:0000256" key="2">
    <source>
        <dbReference type="ARBA" id="ARBA00006479"/>
    </source>
</evidence>
<dbReference type="Pfam" id="PF00480">
    <property type="entry name" value="ROK"/>
    <property type="match status" value="1"/>
</dbReference>
<dbReference type="AlphaFoldDB" id="A0A9D1F372"/>
<reference evidence="5" key="1">
    <citation type="submission" date="2020-10" db="EMBL/GenBank/DDBJ databases">
        <authorList>
            <person name="Gilroy R."/>
        </authorList>
    </citation>
    <scope>NUCLEOTIDE SEQUENCE</scope>
    <source>
        <strain evidence="5">CHK178-757</strain>
    </source>
</reference>
<reference evidence="5" key="2">
    <citation type="journal article" date="2021" name="PeerJ">
        <title>Extensive microbial diversity within the chicken gut microbiome revealed by metagenomics and culture.</title>
        <authorList>
            <person name="Gilroy R."/>
            <person name="Ravi A."/>
            <person name="Getino M."/>
            <person name="Pursley I."/>
            <person name="Horton D.L."/>
            <person name="Alikhan N.F."/>
            <person name="Baker D."/>
            <person name="Gharbi K."/>
            <person name="Hall N."/>
            <person name="Watson M."/>
            <person name="Adriaenssens E.M."/>
            <person name="Foster-Nyarko E."/>
            <person name="Jarju S."/>
            <person name="Secka A."/>
            <person name="Antonio M."/>
            <person name="Oren A."/>
            <person name="Chaudhuri R.R."/>
            <person name="La Ragione R."/>
            <person name="Hildebrand F."/>
            <person name="Pallen M.J."/>
        </authorList>
    </citation>
    <scope>NUCLEOTIDE SEQUENCE</scope>
    <source>
        <strain evidence="5">CHK178-757</strain>
    </source>
</reference>
<dbReference type="InterPro" id="IPR000835">
    <property type="entry name" value="HTH_MarR-typ"/>
</dbReference>
<organism evidence="5 6">
    <name type="scientific">Candidatus Scybalocola faecigallinarum</name>
    <dbReference type="NCBI Taxonomy" id="2840941"/>
    <lineage>
        <taxon>Bacteria</taxon>
        <taxon>Bacillati</taxon>
        <taxon>Bacillota</taxon>
        <taxon>Clostridia</taxon>
        <taxon>Lachnospirales</taxon>
        <taxon>Lachnospiraceae</taxon>
        <taxon>Lachnospiraceae incertae sedis</taxon>
        <taxon>Candidatus Scybalocola (ex Gilroy et al. 2021)</taxon>
    </lineage>
</organism>
<dbReference type="Gene3D" id="1.10.10.10">
    <property type="entry name" value="Winged helix-like DNA-binding domain superfamily/Winged helix DNA-binding domain"/>
    <property type="match status" value="1"/>
</dbReference>
<dbReference type="GO" id="GO:0003700">
    <property type="term" value="F:DNA-binding transcription factor activity"/>
    <property type="evidence" value="ECO:0007669"/>
    <property type="project" value="InterPro"/>
</dbReference>
<evidence type="ECO:0000259" key="4">
    <source>
        <dbReference type="Pfam" id="PF12802"/>
    </source>
</evidence>
<evidence type="ECO:0000256" key="3">
    <source>
        <dbReference type="ARBA" id="ARBA00022629"/>
    </source>
</evidence>
<dbReference type="SUPFAM" id="SSF46785">
    <property type="entry name" value="Winged helix' DNA-binding domain"/>
    <property type="match status" value="1"/>
</dbReference>
<dbReference type="PROSITE" id="PS01125">
    <property type="entry name" value="ROK"/>
    <property type="match status" value="1"/>
</dbReference>
<dbReference type="CDD" id="cd24077">
    <property type="entry name" value="ASKHA_ATPase_ROK_SaXylR-like"/>
    <property type="match status" value="1"/>
</dbReference>
<dbReference type="EMBL" id="DVIT01000012">
    <property type="protein sequence ID" value="HIS46419.1"/>
    <property type="molecule type" value="Genomic_DNA"/>
</dbReference>
<dbReference type="SUPFAM" id="SSF53067">
    <property type="entry name" value="Actin-like ATPase domain"/>
    <property type="match status" value="2"/>
</dbReference>
<name>A0A9D1F372_9FIRM</name>
<keyword evidence="3" id="KW-0119">Carbohydrate metabolism</keyword>
<gene>
    <name evidence="5" type="ORF">IAB46_02490</name>
</gene>
<dbReference type="InterPro" id="IPR000600">
    <property type="entry name" value="ROK"/>
</dbReference>
<dbReference type="GO" id="GO:0042732">
    <property type="term" value="P:D-xylose metabolic process"/>
    <property type="evidence" value="ECO:0007669"/>
    <property type="project" value="UniProtKB-KW"/>
</dbReference>
<feature type="domain" description="HTH marR-type" evidence="4">
    <location>
        <begin position="18"/>
        <end position="59"/>
    </location>
</feature>
<sequence>MPSLGNQEYIRDMNSRIVLGQIIRQEPVSRAALAKTLGLTKATVSSIVQTFIDQEYVVEIGSLNTGKGRKPILLKFNGDCAYTLSVYLSVDSTFILICNLRGENRQFFSYPPAGPHPQKRLCQYIRLAANCCPPSRYGIVGITIGILGIVHNNRIQFTPYYDLDSPDLARQIQEEFKVPVRLENEANLSALGERTFFHNHPSLISLNIHTGIGMGIILDNRLYTGQFGYAGEFGHTIIEPGGKPCPCGNRGCIEQYASLRAIVDMYRQAIKNPTADASDLCQAYLEHQPQARACVETFIKYMSIALNNILNIFNPDMIIISSILTEKIPGLIREIEQHMSNTFNRNCCFVAASHSQETSILLGGACLAAKNFLKVSDLQFCKTSNETAPDSGAAAPVS</sequence>
<dbReference type="Pfam" id="PF12802">
    <property type="entry name" value="MarR_2"/>
    <property type="match status" value="1"/>
</dbReference>
<dbReference type="InterPro" id="IPR036388">
    <property type="entry name" value="WH-like_DNA-bd_sf"/>
</dbReference>
<dbReference type="Proteomes" id="UP000823927">
    <property type="component" value="Unassembled WGS sequence"/>
</dbReference>
<evidence type="ECO:0000313" key="5">
    <source>
        <dbReference type="EMBL" id="HIS46419.1"/>
    </source>
</evidence>
<comment type="function">
    <text evidence="1">Transcriptional repressor of xylose-utilizing enzymes.</text>
</comment>
<dbReference type="InterPro" id="IPR036390">
    <property type="entry name" value="WH_DNA-bd_sf"/>
</dbReference>
<comment type="similarity">
    <text evidence="2">Belongs to the ROK (NagC/XylR) family.</text>
</comment>
<protein>
    <submittedName>
        <fullName evidence="5">ROK family transcriptional regulator</fullName>
    </submittedName>
</protein>
<dbReference type="PANTHER" id="PTHR18964:SF110">
    <property type="entry name" value="TRANSCRIPTIONAL REGULATOR, XYLR-RELATED"/>
    <property type="match status" value="1"/>
</dbReference>